<name>A0A7C0Y5X8_DESA2</name>
<gene>
    <name evidence="2" type="ORF">ENG63_10250</name>
</gene>
<protein>
    <submittedName>
        <fullName evidence="2">DUF374 domain-containing protein</fullName>
    </submittedName>
</protein>
<dbReference type="EMBL" id="DRBS01000378">
    <property type="protein sequence ID" value="HDD45221.1"/>
    <property type="molecule type" value="Genomic_DNA"/>
</dbReference>
<evidence type="ECO:0000313" key="2">
    <source>
        <dbReference type="EMBL" id="HDD45221.1"/>
    </source>
</evidence>
<comment type="caution">
    <text evidence="2">The sequence shown here is derived from an EMBL/GenBank/DDBJ whole genome shotgun (WGS) entry which is preliminary data.</text>
</comment>
<reference evidence="2" key="1">
    <citation type="journal article" date="2020" name="mSystems">
        <title>Genome- and Community-Level Interaction Insights into Carbon Utilization and Element Cycling Functions of Hydrothermarchaeota in Hydrothermal Sediment.</title>
        <authorList>
            <person name="Zhou Z."/>
            <person name="Liu Y."/>
            <person name="Xu W."/>
            <person name="Pan J."/>
            <person name="Luo Z.H."/>
            <person name="Li M."/>
        </authorList>
    </citation>
    <scope>NUCLEOTIDE SEQUENCE [LARGE SCALE GENOMIC DNA]</scope>
    <source>
        <strain evidence="2">HyVt-233</strain>
    </source>
</reference>
<sequence length="208" mass="23748">MKKFKRMLVYLAVKFLYFLHKTCRVIIKYEAPLPNSPVIYAGWHGVLPILFFIFKDKQIVTMVSQSEDGELVAPAFERAGFKVIRGSSHRGGVLALKKMVKIVKQGYSAGLAIDGSRGPLRKVQGGALFLAMHSNYPLIPLNVFYKHSIKLPTWDKMEIPLPFTKIAIVYGRPFYVKKGINETEFETIRLELEKYLFHLKDVGEKLLT</sequence>
<feature type="domain" description="DUF374" evidence="1">
    <location>
        <begin position="54"/>
        <end position="119"/>
    </location>
</feature>
<evidence type="ECO:0000259" key="1">
    <source>
        <dbReference type="Pfam" id="PF04028"/>
    </source>
</evidence>
<dbReference type="InterPro" id="IPR007172">
    <property type="entry name" value="DUF374"/>
</dbReference>
<dbReference type="AlphaFoldDB" id="A0A7C0Y5X8"/>
<organism evidence="2">
    <name type="scientific">Desulfofervidus auxilii</name>
    <dbReference type="NCBI Taxonomy" id="1621989"/>
    <lineage>
        <taxon>Bacteria</taxon>
        <taxon>Pseudomonadati</taxon>
        <taxon>Thermodesulfobacteriota</taxon>
        <taxon>Candidatus Desulfofervidia</taxon>
        <taxon>Candidatus Desulfofervidales</taxon>
        <taxon>Candidatus Desulfofervidaceae</taxon>
        <taxon>Candidatus Desulfofervidus</taxon>
    </lineage>
</organism>
<dbReference type="CDD" id="cd07983">
    <property type="entry name" value="LPLAT_DUF374-like"/>
    <property type="match status" value="1"/>
</dbReference>
<dbReference type="Pfam" id="PF04028">
    <property type="entry name" value="DUF374"/>
    <property type="match status" value="1"/>
</dbReference>
<proteinExistence type="predicted"/>
<accession>A0A7C0Y5X8</accession>
<dbReference type="Proteomes" id="UP000886289">
    <property type="component" value="Unassembled WGS sequence"/>
</dbReference>